<dbReference type="Pfam" id="PF01965">
    <property type="entry name" value="DJ-1_PfpI"/>
    <property type="match status" value="1"/>
</dbReference>
<evidence type="ECO:0000259" key="4">
    <source>
        <dbReference type="PROSITE" id="PS01124"/>
    </source>
</evidence>
<dbReference type="Pfam" id="PF12833">
    <property type="entry name" value="HTH_18"/>
    <property type="match status" value="1"/>
</dbReference>
<dbReference type="Proteomes" id="UP000321389">
    <property type="component" value="Chromosome"/>
</dbReference>
<dbReference type="OrthoDB" id="186587at2"/>
<proteinExistence type="predicted"/>
<keyword evidence="2" id="KW-0238">DNA-binding</keyword>
<dbReference type="KEGG" id="niy:FQ775_13225"/>
<dbReference type="InterPro" id="IPR002818">
    <property type="entry name" value="DJ-1/PfpI"/>
</dbReference>
<dbReference type="InterPro" id="IPR018062">
    <property type="entry name" value="HTH_AraC-typ_CS"/>
</dbReference>
<evidence type="ECO:0000256" key="1">
    <source>
        <dbReference type="ARBA" id="ARBA00023015"/>
    </source>
</evidence>
<evidence type="ECO:0000313" key="6">
    <source>
        <dbReference type="Proteomes" id="UP000321389"/>
    </source>
</evidence>
<dbReference type="PRINTS" id="PR00032">
    <property type="entry name" value="HTHARAC"/>
</dbReference>
<accession>A0A5B8KZS5</accession>
<evidence type="ECO:0000256" key="2">
    <source>
        <dbReference type="ARBA" id="ARBA00023125"/>
    </source>
</evidence>
<dbReference type="SMART" id="SM00342">
    <property type="entry name" value="HTH_ARAC"/>
    <property type="match status" value="1"/>
</dbReference>
<dbReference type="InterPro" id="IPR052158">
    <property type="entry name" value="INH-QAR"/>
</dbReference>
<keyword evidence="6" id="KW-1185">Reference proteome</keyword>
<dbReference type="GO" id="GO:0043565">
    <property type="term" value="F:sequence-specific DNA binding"/>
    <property type="evidence" value="ECO:0007669"/>
    <property type="project" value="InterPro"/>
</dbReference>
<dbReference type="PROSITE" id="PS01124">
    <property type="entry name" value="HTH_ARAC_FAMILY_2"/>
    <property type="match status" value="1"/>
</dbReference>
<keyword evidence="1" id="KW-0805">Transcription regulation</keyword>
<dbReference type="InterPro" id="IPR018060">
    <property type="entry name" value="HTH_AraC"/>
</dbReference>
<dbReference type="EMBL" id="CP042301">
    <property type="protein sequence ID" value="QDZ01264.1"/>
    <property type="molecule type" value="Genomic_DNA"/>
</dbReference>
<dbReference type="SUPFAM" id="SSF46689">
    <property type="entry name" value="Homeodomain-like"/>
    <property type="match status" value="2"/>
</dbReference>
<dbReference type="RefSeq" id="WP_146299909.1">
    <property type="nucleotide sequence ID" value="NZ_CP042301.2"/>
</dbReference>
<dbReference type="InterPro" id="IPR029062">
    <property type="entry name" value="Class_I_gatase-like"/>
</dbReference>
<dbReference type="PROSITE" id="PS00041">
    <property type="entry name" value="HTH_ARAC_FAMILY_1"/>
    <property type="match status" value="1"/>
</dbReference>
<dbReference type="CDD" id="cd03138">
    <property type="entry name" value="GATase1_AraC_2"/>
    <property type="match status" value="1"/>
</dbReference>
<dbReference type="Gene3D" id="3.40.50.880">
    <property type="match status" value="1"/>
</dbReference>
<feature type="domain" description="HTH araC/xylS-type" evidence="4">
    <location>
        <begin position="208"/>
        <end position="306"/>
    </location>
</feature>
<sequence length="316" mass="34310">MTQERAISIAIVAYPGALESAVLGLGDLFSVASSTSTAQGGRRLDATALRAVPSERGPEEVFDAVVLPPSLSGSRGTESRPLLAWLAAQHAAGATMCSVCAGAFWLANAGLLDGRPATTHWALEAEFRTQFPAVRLDAGEMLIDDNDVVTAGGVMAWLDMGLFVVERWLGAGVMSLTARHLLIDTAGREQRTYRSFRPHMQHGDRAIAALQHWLEANAENAVSVATMAEKAMISPRTLLRRFRQATGLTPNDYVQNLRVEKARGLLERTLMPVGEIGWSVGYRDASAFGRVFREATGVSPGEYRNRFGLVRRFERA</sequence>
<dbReference type="PANTHER" id="PTHR43130:SF3">
    <property type="entry name" value="HTH-TYPE TRANSCRIPTIONAL REGULATOR RV1931C"/>
    <property type="match status" value="1"/>
</dbReference>
<evidence type="ECO:0000313" key="5">
    <source>
        <dbReference type="EMBL" id="QDZ01264.1"/>
    </source>
</evidence>
<keyword evidence="3" id="KW-0804">Transcription</keyword>
<dbReference type="PANTHER" id="PTHR43130">
    <property type="entry name" value="ARAC-FAMILY TRANSCRIPTIONAL REGULATOR"/>
    <property type="match status" value="1"/>
</dbReference>
<name>A0A5B8KZS5_9HYPH</name>
<dbReference type="InterPro" id="IPR009057">
    <property type="entry name" value="Homeodomain-like_sf"/>
</dbReference>
<protein>
    <submittedName>
        <fullName evidence="5">Helix-turn-helix domain-containing protein</fullName>
    </submittedName>
</protein>
<dbReference type="GO" id="GO:0003700">
    <property type="term" value="F:DNA-binding transcription factor activity"/>
    <property type="evidence" value="ECO:0007669"/>
    <property type="project" value="InterPro"/>
</dbReference>
<dbReference type="InterPro" id="IPR020449">
    <property type="entry name" value="Tscrpt_reg_AraC-type_HTH"/>
</dbReference>
<gene>
    <name evidence="5" type="ORF">FQ775_13225</name>
</gene>
<dbReference type="SUPFAM" id="SSF52317">
    <property type="entry name" value="Class I glutamine amidotransferase-like"/>
    <property type="match status" value="1"/>
</dbReference>
<reference evidence="5" key="1">
    <citation type="submission" date="2020-04" db="EMBL/GenBank/DDBJ databases">
        <title>Nitratireductor sp. nov. isolated from mangrove soil.</title>
        <authorList>
            <person name="Ye Y."/>
        </authorList>
    </citation>
    <scope>NUCLEOTIDE SEQUENCE</scope>
    <source>
        <strain evidence="5">SY7</strain>
    </source>
</reference>
<dbReference type="Gene3D" id="1.10.10.60">
    <property type="entry name" value="Homeodomain-like"/>
    <property type="match status" value="2"/>
</dbReference>
<dbReference type="AlphaFoldDB" id="A0A5B8KZS5"/>
<organism evidence="5 6">
    <name type="scientific">Nitratireductor mangrovi</name>
    <dbReference type="NCBI Taxonomy" id="2599600"/>
    <lineage>
        <taxon>Bacteria</taxon>
        <taxon>Pseudomonadati</taxon>
        <taxon>Pseudomonadota</taxon>
        <taxon>Alphaproteobacteria</taxon>
        <taxon>Hyphomicrobiales</taxon>
        <taxon>Phyllobacteriaceae</taxon>
        <taxon>Nitratireductor</taxon>
    </lineage>
</organism>
<evidence type="ECO:0000256" key="3">
    <source>
        <dbReference type="ARBA" id="ARBA00023163"/>
    </source>
</evidence>